<name>A0A087U4Q1_STEMI</name>
<proteinExistence type="predicted"/>
<dbReference type="Proteomes" id="UP000054359">
    <property type="component" value="Unassembled WGS sequence"/>
</dbReference>
<evidence type="ECO:0000313" key="1">
    <source>
        <dbReference type="EMBL" id="KFM72340.1"/>
    </source>
</evidence>
<keyword evidence="2" id="KW-1185">Reference proteome</keyword>
<evidence type="ECO:0000313" key="2">
    <source>
        <dbReference type="Proteomes" id="UP000054359"/>
    </source>
</evidence>
<feature type="non-terminal residue" evidence="1">
    <location>
        <position position="73"/>
    </location>
</feature>
<dbReference type="EMBL" id="KK118151">
    <property type="protein sequence ID" value="KFM72340.1"/>
    <property type="molecule type" value="Genomic_DNA"/>
</dbReference>
<organism evidence="1 2">
    <name type="scientific">Stegodyphus mimosarum</name>
    <name type="common">African social velvet spider</name>
    <dbReference type="NCBI Taxonomy" id="407821"/>
    <lineage>
        <taxon>Eukaryota</taxon>
        <taxon>Metazoa</taxon>
        <taxon>Ecdysozoa</taxon>
        <taxon>Arthropoda</taxon>
        <taxon>Chelicerata</taxon>
        <taxon>Arachnida</taxon>
        <taxon>Araneae</taxon>
        <taxon>Araneomorphae</taxon>
        <taxon>Entelegynae</taxon>
        <taxon>Eresoidea</taxon>
        <taxon>Eresidae</taxon>
        <taxon>Stegodyphus</taxon>
    </lineage>
</organism>
<reference evidence="1 2" key="1">
    <citation type="submission" date="2013-11" db="EMBL/GenBank/DDBJ databases">
        <title>Genome sequencing of Stegodyphus mimosarum.</title>
        <authorList>
            <person name="Bechsgaard J."/>
        </authorList>
    </citation>
    <scope>NUCLEOTIDE SEQUENCE [LARGE SCALE GENOMIC DNA]</scope>
</reference>
<sequence>MVLINNVGKKFVFSQMKKSIFQILGQRVFFFMEVILNQLIFLFLGSNIMTGLCYMKNHQRIISCFPWERKNKS</sequence>
<dbReference type="AlphaFoldDB" id="A0A087U4Q1"/>
<gene>
    <name evidence="1" type="ORF">X975_05784</name>
</gene>
<accession>A0A087U4Q1</accession>
<protein>
    <submittedName>
        <fullName evidence="1">Uncharacterized protein</fullName>
    </submittedName>
</protein>